<dbReference type="PANTHER" id="PTHR43549:SF2">
    <property type="entry name" value="MULTIDRUG RESISTANCE PROTEIN NORM-RELATED"/>
    <property type="match status" value="1"/>
</dbReference>
<evidence type="ECO:0000256" key="7">
    <source>
        <dbReference type="SAM" id="Phobius"/>
    </source>
</evidence>
<evidence type="ECO:0000256" key="6">
    <source>
        <dbReference type="ARBA" id="ARBA00023136"/>
    </source>
</evidence>
<feature type="transmembrane region" description="Helical" evidence="7">
    <location>
        <begin position="278"/>
        <end position="300"/>
    </location>
</feature>
<sequence length="432" mass="44282">MSAIVTVDRPSMVRRTASMAVSLVVGMTATGAALQLVAPAFLGHLGGHALYLQSIYIPFGFLSLAVSEGLTVAAQVSASAALRQDQLATVSGTLTALAAIGCGFFVLVSVIVFGASGLLQEILNVPAASAADLRSFLSAMLLGNAVALIPALASAVLRGFGRARDSAGIAVAQTVLIAGAIFGVQAVWGAGVLSVPIGFVVGSVPVGVVGWLMVRRTGIRFAPWWSWRPVLEPLRTVALPIVASFLVLSASSLGSLWLLRGSGPIEVAGFGLLQAIQAFLVVPAIAIGSATAITTALSGAKFEGLRILVRIALPAYVIIALSVAVLRIPLVHALSSDTAVRAATTDYLAVIGPSYLLFGLALAALTYLEQTGHAAGALVINVVFFGALFVVAAALGQPLHAETLILLTAIAYIPDCAGVLLYVRLVTRRSTT</sequence>
<feature type="transmembrane region" description="Helical" evidence="7">
    <location>
        <begin position="169"/>
        <end position="188"/>
    </location>
</feature>
<feature type="transmembrane region" description="Helical" evidence="7">
    <location>
        <begin position="234"/>
        <end position="258"/>
    </location>
</feature>
<organism evidence="8 9">
    <name type="scientific">Kibdelosporangium philippinense</name>
    <dbReference type="NCBI Taxonomy" id="211113"/>
    <lineage>
        <taxon>Bacteria</taxon>
        <taxon>Bacillati</taxon>
        <taxon>Actinomycetota</taxon>
        <taxon>Actinomycetes</taxon>
        <taxon>Pseudonocardiales</taxon>
        <taxon>Pseudonocardiaceae</taxon>
        <taxon>Kibdelosporangium</taxon>
    </lineage>
</organism>
<evidence type="ECO:0000256" key="1">
    <source>
        <dbReference type="ARBA" id="ARBA00004651"/>
    </source>
</evidence>
<evidence type="ECO:0000313" key="8">
    <source>
        <dbReference type="EMBL" id="MCE7003213.1"/>
    </source>
</evidence>
<dbReference type="Pfam" id="PF01554">
    <property type="entry name" value="MatE"/>
    <property type="match status" value="1"/>
</dbReference>
<evidence type="ECO:0000256" key="3">
    <source>
        <dbReference type="ARBA" id="ARBA00022475"/>
    </source>
</evidence>
<evidence type="ECO:0000256" key="4">
    <source>
        <dbReference type="ARBA" id="ARBA00022692"/>
    </source>
</evidence>
<keyword evidence="5 7" id="KW-1133">Transmembrane helix</keyword>
<gene>
    <name evidence="8" type="ORF">LWC34_10270</name>
</gene>
<feature type="transmembrane region" description="Helical" evidence="7">
    <location>
        <begin position="55"/>
        <end position="82"/>
    </location>
</feature>
<comment type="subcellular location">
    <subcellularLocation>
        <location evidence="1">Cell membrane</location>
        <topology evidence="1">Multi-pass membrane protein</topology>
    </subcellularLocation>
</comment>
<keyword evidence="6 7" id="KW-0472">Membrane</keyword>
<dbReference type="PANTHER" id="PTHR43549">
    <property type="entry name" value="MULTIDRUG RESISTANCE PROTEIN YPNP-RELATED"/>
    <property type="match status" value="1"/>
</dbReference>
<evidence type="ECO:0000256" key="5">
    <source>
        <dbReference type="ARBA" id="ARBA00022989"/>
    </source>
</evidence>
<name>A0ABS8Z9L7_9PSEU</name>
<feature type="transmembrane region" description="Helical" evidence="7">
    <location>
        <begin position="94"/>
        <end position="116"/>
    </location>
</feature>
<keyword evidence="3" id="KW-1003">Cell membrane</keyword>
<feature type="transmembrane region" description="Helical" evidence="7">
    <location>
        <begin position="403"/>
        <end position="423"/>
    </location>
</feature>
<protein>
    <submittedName>
        <fullName evidence="8">MATE family efflux transporter</fullName>
    </submittedName>
</protein>
<dbReference type="InterPro" id="IPR052031">
    <property type="entry name" value="Membrane_Transporter-Flippase"/>
</dbReference>
<dbReference type="RefSeq" id="WP_233724765.1">
    <property type="nucleotide sequence ID" value="NZ_JAJVCN010000001.1"/>
</dbReference>
<keyword evidence="2" id="KW-0813">Transport</keyword>
<proteinExistence type="predicted"/>
<dbReference type="CDD" id="cd12082">
    <property type="entry name" value="MATE_like"/>
    <property type="match status" value="1"/>
</dbReference>
<evidence type="ECO:0000313" key="9">
    <source>
        <dbReference type="Proteomes" id="UP001521150"/>
    </source>
</evidence>
<feature type="transmembrane region" description="Helical" evidence="7">
    <location>
        <begin position="194"/>
        <end position="214"/>
    </location>
</feature>
<dbReference type="EMBL" id="JAJVCN010000001">
    <property type="protein sequence ID" value="MCE7003213.1"/>
    <property type="molecule type" value="Genomic_DNA"/>
</dbReference>
<accession>A0ABS8Z9L7</accession>
<feature type="transmembrane region" description="Helical" evidence="7">
    <location>
        <begin position="348"/>
        <end position="368"/>
    </location>
</feature>
<keyword evidence="4 7" id="KW-0812">Transmembrane</keyword>
<feature type="transmembrane region" description="Helical" evidence="7">
    <location>
        <begin position="136"/>
        <end position="157"/>
    </location>
</feature>
<keyword evidence="9" id="KW-1185">Reference proteome</keyword>
<feature type="transmembrane region" description="Helical" evidence="7">
    <location>
        <begin position="307"/>
        <end position="328"/>
    </location>
</feature>
<feature type="transmembrane region" description="Helical" evidence="7">
    <location>
        <begin position="20"/>
        <end position="43"/>
    </location>
</feature>
<evidence type="ECO:0000256" key="2">
    <source>
        <dbReference type="ARBA" id="ARBA00022448"/>
    </source>
</evidence>
<dbReference type="InterPro" id="IPR002528">
    <property type="entry name" value="MATE_fam"/>
</dbReference>
<feature type="transmembrane region" description="Helical" evidence="7">
    <location>
        <begin position="375"/>
        <end position="397"/>
    </location>
</feature>
<dbReference type="Proteomes" id="UP001521150">
    <property type="component" value="Unassembled WGS sequence"/>
</dbReference>
<comment type="caution">
    <text evidence="8">The sequence shown here is derived from an EMBL/GenBank/DDBJ whole genome shotgun (WGS) entry which is preliminary data.</text>
</comment>
<reference evidence="8 9" key="1">
    <citation type="submission" date="2021-12" db="EMBL/GenBank/DDBJ databases">
        <title>Genome sequence of Kibdelosporangium philippinense ATCC 49844.</title>
        <authorList>
            <person name="Fedorov E.A."/>
            <person name="Omeragic M."/>
            <person name="Shalygina K.F."/>
            <person name="Maclea K.S."/>
        </authorList>
    </citation>
    <scope>NUCLEOTIDE SEQUENCE [LARGE SCALE GENOMIC DNA]</scope>
    <source>
        <strain evidence="8 9">ATCC 49844</strain>
    </source>
</reference>